<dbReference type="InterPro" id="IPR036058">
    <property type="entry name" value="Kazal_dom_sf"/>
</dbReference>
<dbReference type="SUPFAM" id="SSF103473">
    <property type="entry name" value="MFS general substrate transporter"/>
    <property type="match status" value="1"/>
</dbReference>
<dbReference type="Proteomes" id="UP000694398">
    <property type="component" value="Unassembled WGS sequence"/>
</dbReference>
<evidence type="ECO:0000256" key="1">
    <source>
        <dbReference type="ARBA" id="ARBA00004651"/>
    </source>
</evidence>
<feature type="transmembrane region" description="Helical" evidence="8">
    <location>
        <begin position="205"/>
        <end position="232"/>
    </location>
</feature>
<feature type="transmembrane region" description="Helical" evidence="8">
    <location>
        <begin position="566"/>
        <end position="587"/>
    </location>
</feature>
<keyword evidence="6 8" id="KW-0472">Membrane</keyword>
<name>A0A8C2W3J6_CHILA</name>
<proteinExistence type="inferred from homology"/>
<evidence type="ECO:0000256" key="6">
    <source>
        <dbReference type="ARBA" id="ARBA00023136"/>
    </source>
</evidence>
<dbReference type="Gene3D" id="1.20.1250.20">
    <property type="entry name" value="MFS general substrate transporter like domains"/>
    <property type="match status" value="1"/>
</dbReference>
<dbReference type="InterPro" id="IPR002350">
    <property type="entry name" value="Kazal_dom"/>
</dbReference>
<dbReference type="InterPro" id="IPR020846">
    <property type="entry name" value="MFS_dom"/>
</dbReference>
<feature type="transmembrane region" description="Helical" evidence="8">
    <location>
        <begin position="68"/>
        <end position="89"/>
    </location>
</feature>
<dbReference type="PANTHER" id="PTHR11388:SF89">
    <property type="entry name" value="SOLUTE CARRIER ORGANIC ANION TRANSPORTER FAMILY MEMBER 1B3"/>
    <property type="match status" value="1"/>
</dbReference>
<evidence type="ECO:0000313" key="12">
    <source>
        <dbReference type="Ensembl" id="ENSCLAP00000023735.1"/>
    </source>
</evidence>
<dbReference type="PANTHER" id="PTHR11388">
    <property type="entry name" value="ORGANIC ANION TRANSPORTER"/>
    <property type="match status" value="1"/>
</dbReference>
<evidence type="ECO:0000256" key="3">
    <source>
        <dbReference type="ARBA" id="ARBA00022475"/>
    </source>
</evidence>
<dbReference type="GO" id="GO:0006811">
    <property type="term" value="P:monoatomic ion transport"/>
    <property type="evidence" value="ECO:0007669"/>
    <property type="project" value="UniProtKB-KW"/>
</dbReference>
<feature type="transmembrane region" description="Helical" evidence="8">
    <location>
        <begin position="167"/>
        <end position="193"/>
    </location>
</feature>
<evidence type="ECO:0000256" key="9">
    <source>
        <dbReference type="SAM" id="MobiDB-lite"/>
    </source>
</evidence>
<evidence type="ECO:0000259" key="11">
    <source>
        <dbReference type="PROSITE" id="PS51465"/>
    </source>
</evidence>
<dbReference type="GeneTree" id="ENSGT01150000286901"/>
<comment type="similarity">
    <text evidence="2 8">Belongs to the organo anion transporter (TC 2.A.60) family.</text>
</comment>
<feature type="transmembrane region" description="Helical" evidence="8">
    <location>
        <begin position="252"/>
        <end position="276"/>
    </location>
</feature>
<dbReference type="OrthoDB" id="5062115at2759"/>
<keyword evidence="7" id="KW-1015">Disulfide bond</keyword>
<sequence>MDQFEHINKTAETDSSRKKKTRCCDGFKIFFAALSFTYICKTLGGVIMKTSITQIERRFDISSSVAGLIDGGFEIGNLFVIVFVSYFGSKLHRPKIIGIGCAIMGVGSIMTALPHFFMGYYRYSTETHDNASENSLSTCLTGETSSLTETPTEIVGKGCEKQSESYMWIYVLMGNMIRGIGETPIAPLGISYLDDFAKEGQSSVYLGSLNSLAVFGPILAFTMASVFAKMYVDVGFVDPSSIRITPQDARWVGAWWLGFLVSGLLSIISSIPFFFLPKNPNEPQKKRRKVSTSLHGLKTDQEKKQTANLTNHSQDITLTGFLKSMKSLLTNRLYVLYAIFTLINFSSIIGSFTYIFKYIEQQFGQTASQANVLLGLVALPHIGAGLFLGGYLIRKLKLTIVGIVRFSLFTSCIGFIGYVLNFALMCENKSVAGLTLTHDGLNPVTSHTNVPLSYCNSDCNCDESQWEPVCGENGVTYLSPCLAGCTSRSGTGKFAVFYNCSCLEVSGFPSTNYSARIGECPRDDGCKRYYYIYISVQIVFAFISALGSTAHTIIRMRIVKPDLKALAVGFHSLVFRTLGGILAPIYFGAMIDRTCLKWSTTSCGTRGACRIYDTVSFGNYYLGLSAFLKFVGIALSFLFFYLVKKKYGVKDGNAFENGEKDTNEVNLESSKNNECFVPSATVKETHI</sequence>
<reference evidence="12" key="1">
    <citation type="submission" date="2025-08" db="UniProtKB">
        <authorList>
            <consortium name="Ensembl"/>
        </authorList>
    </citation>
    <scope>IDENTIFICATION</scope>
</reference>
<feature type="domain" description="Major facilitator superfamily (MFS) profile" evidence="10">
    <location>
        <begin position="30"/>
        <end position="646"/>
    </location>
</feature>
<evidence type="ECO:0000256" key="4">
    <source>
        <dbReference type="ARBA" id="ARBA00022692"/>
    </source>
</evidence>
<dbReference type="Ensembl" id="ENSCLAT00000023961.1">
    <property type="protein sequence ID" value="ENSCLAP00000023735.1"/>
    <property type="gene ID" value="ENSCLAG00000016286.1"/>
</dbReference>
<feature type="domain" description="Kazal-like" evidence="11">
    <location>
        <begin position="449"/>
        <end position="501"/>
    </location>
</feature>
<gene>
    <name evidence="12" type="primary">LOC102016365</name>
</gene>
<feature type="transmembrane region" description="Helical" evidence="8">
    <location>
        <begin position="620"/>
        <end position="643"/>
    </location>
</feature>
<dbReference type="GeneID" id="102016365"/>
<dbReference type="OMA" id="GIFMKIS"/>
<dbReference type="Pfam" id="PF07648">
    <property type="entry name" value="Kazal_2"/>
    <property type="match status" value="1"/>
</dbReference>
<keyword evidence="3" id="KW-1003">Cell membrane</keyword>
<dbReference type="GO" id="GO:0015125">
    <property type="term" value="F:bile acid transmembrane transporter activity"/>
    <property type="evidence" value="ECO:0007669"/>
    <property type="project" value="TreeGrafter"/>
</dbReference>
<evidence type="ECO:0000256" key="7">
    <source>
        <dbReference type="ARBA" id="ARBA00023157"/>
    </source>
</evidence>
<dbReference type="PROSITE" id="PS50850">
    <property type="entry name" value="MFS"/>
    <property type="match status" value="1"/>
</dbReference>
<feature type="transmembrane region" description="Helical" evidence="8">
    <location>
        <begin position="530"/>
        <end position="554"/>
    </location>
</feature>
<dbReference type="GO" id="GO:0043252">
    <property type="term" value="P:sodium-independent organic anion transport"/>
    <property type="evidence" value="ECO:0007669"/>
    <property type="project" value="TreeGrafter"/>
</dbReference>
<evidence type="ECO:0000256" key="8">
    <source>
        <dbReference type="RuleBase" id="RU362056"/>
    </source>
</evidence>
<keyword evidence="8" id="KW-0813">Transport</keyword>
<comment type="subcellular location">
    <subcellularLocation>
        <location evidence="1 8">Cell membrane</location>
        <topology evidence="1 8">Multi-pass membrane protein</topology>
    </subcellularLocation>
</comment>
<feature type="transmembrane region" description="Helical" evidence="8">
    <location>
        <begin position="372"/>
        <end position="393"/>
    </location>
</feature>
<dbReference type="GO" id="GO:0015347">
    <property type="term" value="F:sodium-independent organic anion transmembrane transporter activity"/>
    <property type="evidence" value="ECO:0007669"/>
    <property type="project" value="TreeGrafter"/>
</dbReference>
<dbReference type="Pfam" id="PF03137">
    <property type="entry name" value="OATP"/>
    <property type="match status" value="1"/>
</dbReference>
<organism evidence="12 13">
    <name type="scientific">Chinchilla lanigera</name>
    <name type="common">Long-tailed chinchilla</name>
    <name type="synonym">Chinchilla villidera</name>
    <dbReference type="NCBI Taxonomy" id="34839"/>
    <lineage>
        <taxon>Eukaryota</taxon>
        <taxon>Metazoa</taxon>
        <taxon>Chordata</taxon>
        <taxon>Craniata</taxon>
        <taxon>Vertebrata</taxon>
        <taxon>Euteleostomi</taxon>
        <taxon>Mammalia</taxon>
        <taxon>Eutheria</taxon>
        <taxon>Euarchontoglires</taxon>
        <taxon>Glires</taxon>
        <taxon>Rodentia</taxon>
        <taxon>Hystricomorpha</taxon>
        <taxon>Chinchillidae</taxon>
        <taxon>Chinchilla</taxon>
    </lineage>
</organism>
<evidence type="ECO:0000259" key="10">
    <source>
        <dbReference type="PROSITE" id="PS50850"/>
    </source>
</evidence>
<dbReference type="PROSITE" id="PS51465">
    <property type="entry name" value="KAZAL_2"/>
    <property type="match status" value="1"/>
</dbReference>
<reference evidence="12" key="2">
    <citation type="submission" date="2025-09" db="UniProtKB">
        <authorList>
            <consortium name="Ensembl"/>
        </authorList>
    </citation>
    <scope>IDENTIFICATION</scope>
</reference>
<dbReference type="InterPro" id="IPR004156">
    <property type="entry name" value="OATP"/>
</dbReference>
<feature type="transmembrane region" description="Helical" evidence="8">
    <location>
        <begin position="333"/>
        <end position="356"/>
    </location>
</feature>
<keyword evidence="4 8" id="KW-0812">Transmembrane</keyword>
<evidence type="ECO:0000313" key="13">
    <source>
        <dbReference type="Proteomes" id="UP000694398"/>
    </source>
</evidence>
<dbReference type="AlphaFoldDB" id="A0A8C2W3J6"/>
<evidence type="ECO:0000256" key="5">
    <source>
        <dbReference type="ARBA" id="ARBA00022989"/>
    </source>
</evidence>
<feature type="transmembrane region" description="Helical" evidence="8">
    <location>
        <begin position="27"/>
        <end position="48"/>
    </location>
</feature>
<feature type="transmembrane region" description="Helical" evidence="8">
    <location>
        <begin position="400"/>
        <end position="420"/>
    </location>
</feature>
<feature type="transmembrane region" description="Helical" evidence="8">
    <location>
        <begin position="96"/>
        <end position="117"/>
    </location>
</feature>
<keyword evidence="13" id="KW-1185">Reference proteome</keyword>
<accession>A0A8C2W3J6</accession>
<dbReference type="RefSeq" id="XP_005379112.1">
    <property type="nucleotide sequence ID" value="XM_005379055.1"/>
</dbReference>
<dbReference type="InterPro" id="IPR036259">
    <property type="entry name" value="MFS_trans_sf"/>
</dbReference>
<keyword evidence="5 8" id="KW-1133">Transmembrane helix</keyword>
<dbReference type="Gene3D" id="3.30.60.30">
    <property type="match status" value="1"/>
</dbReference>
<keyword evidence="8" id="KW-0406">Ion transport</keyword>
<feature type="region of interest" description="Disordered" evidence="9">
    <location>
        <begin position="282"/>
        <end position="302"/>
    </location>
</feature>
<dbReference type="NCBIfam" id="TIGR00805">
    <property type="entry name" value="oat"/>
    <property type="match status" value="1"/>
</dbReference>
<evidence type="ECO:0000256" key="2">
    <source>
        <dbReference type="ARBA" id="ARBA00009657"/>
    </source>
</evidence>
<dbReference type="SMART" id="SM00280">
    <property type="entry name" value="KAZAL"/>
    <property type="match status" value="1"/>
</dbReference>
<dbReference type="GO" id="GO:0016323">
    <property type="term" value="C:basolateral plasma membrane"/>
    <property type="evidence" value="ECO:0007669"/>
    <property type="project" value="TreeGrafter"/>
</dbReference>
<protein>
    <recommendedName>
        <fullName evidence="8">Solute carrier organic anion transporter family member</fullName>
    </recommendedName>
</protein>
<dbReference type="SUPFAM" id="SSF100895">
    <property type="entry name" value="Kazal-type serine protease inhibitors"/>
    <property type="match status" value="1"/>
</dbReference>